<dbReference type="SUPFAM" id="SSF49562">
    <property type="entry name" value="C2 domain (Calcium/lipid-binding domain, CaLB)"/>
    <property type="match status" value="2"/>
</dbReference>
<protein>
    <recommendedName>
        <fullName evidence="1">C2 domain-containing protein</fullName>
    </recommendedName>
</protein>
<feature type="domain" description="C2" evidence="1">
    <location>
        <begin position="112"/>
        <end position="247"/>
    </location>
</feature>
<dbReference type="OrthoDB" id="5855668at2759"/>
<dbReference type="CDD" id="cd04047">
    <property type="entry name" value="C2B_Copine"/>
    <property type="match status" value="1"/>
</dbReference>
<accession>W4GQF6</accession>
<dbReference type="InterPro" id="IPR035892">
    <property type="entry name" value="C2_domain_sf"/>
</dbReference>
<dbReference type="PANTHER" id="PTHR10857:SF106">
    <property type="entry name" value="C2 DOMAIN-CONTAINING PROTEIN"/>
    <property type="match status" value="1"/>
</dbReference>
<dbReference type="SMART" id="SM00239">
    <property type="entry name" value="C2"/>
    <property type="match status" value="2"/>
</dbReference>
<dbReference type="VEuPathDB" id="FungiDB:H257_05505"/>
<organism evidence="2">
    <name type="scientific">Aphanomyces astaci</name>
    <name type="common">Crayfish plague agent</name>
    <dbReference type="NCBI Taxonomy" id="112090"/>
    <lineage>
        <taxon>Eukaryota</taxon>
        <taxon>Sar</taxon>
        <taxon>Stramenopiles</taxon>
        <taxon>Oomycota</taxon>
        <taxon>Saprolegniomycetes</taxon>
        <taxon>Saprolegniales</taxon>
        <taxon>Verrucalvaceae</taxon>
        <taxon>Aphanomyces</taxon>
    </lineage>
</organism>
<dbReference type="AlphaFoldDB" id="W4GQF6"/>
<dbReference type="InterPro" id="IPR024053">
    <property type="entry name" value="VHL_beta_dom"/>
</dbReference>
<dbReference type="GO" id="GO:0005886">
    <property type="term" value="C:plasma membrane"/>
    <property type="evidence" value="ECO:0007669"/>
    <property type="project" value="TreeGrafter"/>
</dbReference>
<name>W4GQF6_APHAT</name>
<dbReference type="Gene3D" id="2.60.40.780">
    <property type="entry name" value="von Hippel-Lindau disease tumour suppressor, beta domain"/>
    <property type="match status" value="2"/>
</dbReference>
<dbReference type="InterPro" id="IPR045052">
    <property type="entry name" value="Copine"/>
</dbReference>
<proteinExistence type="predicted"/>
<dbReference type="InterPro" id="IPR036208">
    <property type="entry name" value="VHL_sf"/>
</dbReference>
<dbReference type="Gene3D" id="2.60.40.150">
    <property type="entry name" value="C2 domain"/>
    <property type="match status" value="2"/>
</dbReference>
<dbReference type="GeneID" id="20807501"/>
<evidence type="ECO:0000313" key="2">
    <source>
        <dbReference type="EMBL" id="ETV81975.1"/>
    </source>
</evidence>
<dbReference type="PANTHER" id="PTHR10857">
    <property type="entry name" value="COPINE"/>
    <property type="match status" value="1"/>
</dbReference>
<dbReference type="STRING" id="112090.W4GQF6"/>
<evidence type="ECO:0000259" key="1">
    <source>
        <dbReference type="PROSITE" id="PS50004"/>
    </source>
</evidence>
<dbReference type="EMBL" id="KI913123">
    <property type="protein sequence ID" value="ETV81975.1"/>
    <property type="molecule type" value="Genomic_DNA"/>
</dbReference>
<dbReference type="Pfam" id="PF01847">
    <property type="entry name" value="VHL"/>
    <property type="match status" value="2"/>
</dbReference>
<dbReference type="InterPro" id="IPR037140">
    <property type="entry name" value="VHL_beta_dom_sf"/>
</dbReference>
<dbReference type="Pfam" id="PF00168">
    <property type="entry name" value="C2"/>
    <property type="match status" value="2"/>
</dbReference>
<dbReference type="SUPFAM" id="SSF49468">
    <property type="entry name" value="VHL"/>
    <property type="match status" value="2"/>
</dbReference>
<dbReference type="PROSITE" id="PS50004">
    <property type="entry name" value="C2"/>
    <property type="match status" value="2"/>
</dbReference>
<dbReference type="GO" id="GO:0005544">
    <property type="term" value="F:calcium-dependent phospholipid binding"/>
    <property type="evidence" value="ECO:0007669"/>
    <property type="project" value="InterPro"/>
</dbReference>
<dbReference type="RefSeq" id="XP_009828712.1">
    <property type="nucleotide sequence ID" value="XM_009830410.1"/>
</dbReference>
<dbReference type="GO" id="GO:0071277">
    <property type="term" value="P:cellular response to calcium ion"/>
    <property type="evidence" value="ECO:0007669"/>
    <property type="project" value="TreeGrafter"/>
</dbReference>
<sequence>MASFQVQFTVGGLSAKADAFVVVYLNGAPFGRTETIRNLANPSFLQSFKLDAPVDGEMLKIEVYDEEKATSKNLKDQQLLGVVEVSVRQLVENLAQLTTLRTTGGDARGLFKKEKPPLNVYVQTEIINPTSDVLAMQWSAKDLTNLDGLFNKSDPVLFVSRMVQDGSYLPAFRTEVVDGNLNPVWEKLNVTLQRLANGDLDRPLLAQVFDMDNGEKKRQLIGQVQTTARALLDLPTLYLQSAAGKPAGSLRPLHMRLQQSPPFVGFAPGACQIQAIQGLVAPPPPPLQDKLSQGYEYASPVPTIADKLSQGVAAPSVLPVATVVPELAPLAVPVPSTGEVVSSPVATQVNWLEKVHSADGGDDTTVVFINSTPRAVDAVWVAYEGEETWYQRIEPGHRYEQPTISRHAWKLAFADTGEPLAYVVAPPTPSVVDVHGVNQLVIGANLVPTRPQDLDDSVPTVLVFRNRTPGVLSLRWVDTDQSETQYAVLQPGDSYRQDTYSNHVWKAAYVASDSGVAFVTAPREPTHVDIEGFNQRVKCNTYVLPSTDGRDILQMLGKCSGFTE</sequence>
<reference evidence="2" key="1">
    <citation type="submission" date="2013-12" db="EMBL/GenBank/DDBJ databases">
        <title>The Genome Sequence of Aphanomyces astaci APO3.</title>
        <authorList>
            <consortium name="The Broad Institute Genomics Platform"/>
            <person name="Russ C."/>
            <person name="Tyler B."/>
            <person name="van West P."/>
            <person name="Dieguez-Uribeondo J."/>
            <person name="Young S.K."/>
            <person name="Zeng Q."/>
            <person name="Gargeya S."/>
            <person name="Fitzgerald M."/>
            <person name="Abouelleil A."/>
            <person name="Alvarado L."/>
            <person name="Chapman S.B."/>
            <person name="Gainer-Dewar J."/>
            <person name="Goldberg J."/>
            <person name="Griggs A."/>
            <person name="Gujja S."/>
            <person name="Hansen M."/>
            <person name="Howarth C."/>
            <person name="Imamovic A."/>
            <person name="Ireland A."/>
            <person name="Larimer J."/>
            <person name="McCowan C."/>
            <person name="Murphy C."/>
            <person name="Pearson M."/>
            <person name="Poon T.W."/>
            <person name="Priest M."/>
            <person name="Roberts A."/>
            <person name="Saif S."/>
            <person name="Shea T."/>
            <person name="Sykes S."/>
            <person name="Wortman J."/>
            <person name="Nusbaum C."/>
            <person name="Birren B."/>
        </authorList>
    </citation>
    <scope>NUCLEOTIDE SEQUENCE [LARGE SCALE GENOMIC DNA]</scope>
    <source>
        <strain evidence="2">APO3</strain>
    </source>
</reference>
<feature type="domain" description="C2" evidence="1">
    <location>
        <begin position="1"/>
        <end position="102"/>
    </location>
</feature>
<dbReference type="InterPro" id="IPR037768">
    <property type="entry name" value="C2B_Copine"/>
</dbReference>
<dbReference type="InterPro" id="IPR000008">
    <property type="entry name" value="C2_dom"/>
</dbReference>
<gene>
    <name evidence="2" type="ORF">H257_05505</name>
</gene>